<gene>
    <name evidence="2" type="ORF">NDU88_010800</name>
</gene>
<comment type="caution">
    <text evidence="2">The sequence shown here is derived from an EMBL/GenBank/DDBJ whole genome shotgun (WGS) entry which is preliminary data.</text>
</comment>
<feature type="compositionally biased region" description="Polar residues" evidence="1">
    <location>
        <begin position="54"/>
        <end position="64"/>
    </location>
</feature>
<dbReference type="Proteomes" id="UP001066276">
    <property type="component" value="Chromosome 6"/>
</dbReference>
<dbReference type="AlphaFoldDB" id="A0AAV7QYC7"/>
<evidence type="ECO:0000256" key="1">
    <source>
        <dbReference type="SAM" id="MobiDB-lite"/>
    </source>
</evidence>
<feature type="region of interest" description="Disordered" evidence="1">
    <location>
        <begin position="1"/>
        <end position="73"/>
    </location>
</feature>
<accession>A0AAV7QYC7</accession>
<feature type="compositionally biased region" description="Basic residues" evidence="1">
    <location>
        <begin position="1"/>
        <end position="11"/>
    </location>
</feature>
<reference evidence="2" key="1">
    <citation type="journal article" date="2022" name="bioRxiv">
        <title>Sequencing and chromosome-scale assembly of the giantPleurodeles waltlgenome.</title>
        <authorList>
            <person name="Brown T."/>
            <person name="Elewa A."/>
            <person name="Iarovenko S."/>
            <person name="Subramanian E."/>
            <person name="Araus A.J."/>
            <person name="Petzold A."/>
            <person name="Susuki M."/>
            <person name="Suzuki K.-i.T."/>
            <person name="Hayashi T."/>
            <person name="Toyoda A."/>
            <person name="Oliveira C."/>
            <person name="Osipova E."/>
            <person name="Leigh N.D."/>
            <person name="Simon A."/>
            <person name="Yun M.H."/>
        </authorList>
    </citation>
    <scope>NUCLEOTIDE SEQUENCE</scope>
    <source>
        <strain evidence="2">20211129_DDA</strain>
        <tissue evidence="2">Liver</tissue>
    </source>
</reference>
<feature type="compositionally biased region" description="Basic residues" evidence="1">
    <location>
        <begin position="35"/>
        <end position="50"/>
    </location>
</feature>
<evidence type="ECO:0000313" key="3">
    <source>
        <dbReference type="Proteomes" id="UP001066276"/>
    </source>
</evidence>
<proteinExistence type="predicted"/>
<keyword evidence="3" id="KW-1185">Reference proteome</keyword>
<organism evidence="2 3">
    <name type="scientific">Pleurodeles waltl</name>
    <name type="common">Iberian ribbed newt</name>
    <dbReference type="NCBI Taxonomy" id="8319"/>
    <lineage>
        <taxon>Eukaryota</taxon>
        <taxon>Metazoa</taxon>
        <taxon>Chordata</taxon>
        <taxon>Craniata</taxon>
        <taxon>Vertebrata</taxon>
        <taxon>Euteleostomi</taxon>
        <taxon>Amphibia</taxon>
        <taxon>Batrachia</taxon>
        <taxon>Caudata</taxon>
        <taxon>Salamandroidea</taxon>
        <taxon>Salamandridae</taxon>
        <taxon>Pleurodelinae</taxon>
        <taxon>Pleurodeles</taxon>
    </lineage>
</organism>
<sequence>MRGPRGGRQRINRPAGHKGSPQTKTPIAGTGWSRHNCRNHSPRRPPRQPKLRCQQIQQRPSCLTQPPRPHLQAGPCWPVLHKALTQRRLAADRLLRSSDTSTDEE</sequence>
<evidence type="ECO:0000313" key="2">
    <source>
        <dbReference type="EMBL" id="KAJ1144502.1"/>
    </source>
</evidence>
<protein>
    <submittedName>
        <fullName evidence="2">Uncharacterized protein</fullName>
    </submittedName>
</protein>
<dbReference type="EMBL" id="JANPWB010000010">
    <property type="protein sequence ID" value="KAJ1144502.1"/>
    <property type="molecule type" value="Genomic_DNA"/>
</dbReference>
<name>A0AAV7QYC7_PLEWA</name>